<name>I0H617_ACTM4</name>
<evidence type="ECO:0000313" key="1">
    <source>
        <dbReference type="EMBL" id="BAL88454.1"/>
    </source>
</evidence>
<dbReference type="STRING" id="512565.AMIS_32340"/>
<dbReference type="HOGENOM" id="CLU_775344_0_0_11"/>
<dbReference type="Proteomes" id="UP000007882">
    <property type="component" value="Chromosome"/>
</dbReference>
<dbReference type="AlphaFoldDB" id="I0H617"/>
<gene>
    <name evidence="1" type="ordered locus">AMIS_32340</name>
</gene>
<accession>I0H617</accession>
<dbReference type="PATRIC" id="fig|512565.3.peg.3229"/>
<reference evidence="1 2" key="1">
    <citation type="submission" date="2012-02" db="EMBL/GenBank/DDBJ databases">
        <title>Complete genome sequence of Actinoplanes missouriensis 431 (= NBRC 102363).</title>
        <authorList>
            <person name="Ohnishi Y."/>
            <person name="Ishikawa J."/>
            <person name="Sekine M."/>
            <person name="Hosoyama A."/>
            <person name="Harada T."/>
            <person name="Narita H."/>
            <person name="Hata T."/>
            <person name="Konno Y."/>
            <person name="Tutikane K."/>
            <person name="Fujita N."/>
            <person name="Horinouchi S."/>
            <person name="Hayakawa M."/>
        </authorList>
    </citation>
    <scope>NUCLEOTIDE SEQUENCE [LARGE SCALE GENOMIC DNA]</scope>
    <source>
        <strain evidence="2">ATCC 14538 / DSM 43046 / CBS 188.64 / JCM 3121 / NBRC 102363 / NCIMB 12654 / NRRL B-3342 / UNCC 431</strain>
    </source>
</reference>
<evidence type="ECO:0000313" key="2">
    <source>
        <dbReference type="Proteomes" id="UP000007882"/>
    </source>
</evidence>
<keyword evidence="2" id="KW-1185">Reference proteome</keyword>
<dbReference type="RefSeq" id="WP_014443349.1">
    <property type="nucleotide sequence ID" value="NC_017093.1"/>
</dbReference>
<sequence>MTAEPLFHLLRPEHLPSPAAVAGYLRTRGGVLSPAIGHRDDAQALDAVRAAVTAVPMAAGTVVDGPDDAESAGNRDNDQAFGIVRVDGDRPALFVHTVLKGYEALLADTSEGGTDLTGEQWRTLREALGVMLEQPPQDRLAQQWQPMPRRRDQPPSAALRRWVRGHRLFMVLIQGLVQASGELAGQLRAGDRQPVAALERAILLMRASEVALRFAGDFSIADYDAVVRPTLMPPHSPPGMSGLHWRDHEHLIANLAAARDLLAGVDPALTEMRATFRRAYAEVYDAHRFVCARFVGEESASLLMAKSKQSAVAVLDRYKQARLHNVPQ</sequence>
<dbReference type="EMBL" id="AP012319">
    <property type="protein sequence ID" value="BAL88454.1"/>
    <property type="molecule type" value="Genomic_DNA"/>
</dbReference>
<organism evidence="1 2">
    <name type="scientific">Actinoplanes missouriensis (strain ATCC 14538 / DSM 43046 / CBS 188.64 / JCM 3121 / NBRC 102363 / NCIMB 12654 / NRRL B-3342 / UNCC 431)</name>
    <dbReference type="NCBI Taxonomy" id="512565"/>
    <lineage>
        <taxon>Bacteria</taxon>
        <taxon>Bacillati</taxon>
        <taxon>Actinomycetota</taxon>
        <taxon>Actinomycetes</taxon>
        <taxon>Micromonosporales</taxon>
        <taxon>Micromonosporaceae</taxon>
        <taxon>Actinoplanes</taxon>
    </lineage>
</organism>
<dbReference type="OrthoDB" id="2987626at2"/>
<proteinExistence type="predicted"/>
<dbReference type="eggNOG" id="ENOG5032FI1">
    <property type="taxonomic scope" value="Bacteria"/>
</dbReference>
<protein>
    <submittedName>
        <fullName evidence="1">Uncharacterized protein</fullName>
    </submittedName>
</protein>
<dbReference type="KEGG" id="ams:AMIS_32340"/>